<protein>
    <recommendedName>
        <fullName evidence="3">CUB domain-containing protein</fullName>
    </recommendedName>
</protein>
<evidence type="ECO:0008006" key="3">
    <source>
        <dbReference type="Google" id="ProtNLM"/>
    </source>
</evidence>
<comment type="caution">
    <text evidence="1">The sequence shown here is derived from an EMBL/GenBank/DDBJ whole genome shotgun (WGS) entry which is preliminary data.</text>
</comment>
<name>A0ABQ9EER6_TEGGR</name>
<accession>A0ABQ9EER6</accession>
<dbReference type="Gene3D" id="2.60.120.290">
    <property type="entry name" value="Spermadhesin, CUB domain"/>
    <property type="match status" value="1"/>
</dbReference>
<keyword evidence="2" id="KW-1185">Reference proteome</keyword>
<dbReference type="SUPFAM" id="SSF49854">
    <property type="entry name" value="Spermadhesin, CUB domain"/>
    <property type="match status" value="1"/>
</dbReference>
<gene>
    <name evidence="1" type="ORF">KUTeg_019485</name>
</gene>
<dbReference type="Proteomes" id="UP001217089">
    <property type="component" value="Unassembled WGS sequence"/>
</dbReference>
<sequence length="613" mass="70404">MNYINVVIKRNTVAYDVTVITCFNPFMENVWPIHADDHYLFLDVYQLIKDASLHLEFVNIDASLHLEFVNIDASLHLEFVNIDASLHLEFVIINFSYKTNIYSNSKFKMHQFVDIYQLLKRRLNFLLKISCSDIRYSNMTSALNVFSLEAFSLLRCGKQHNFNPPFHKIYLEGSEYCWCHLICYKPETLSVHFTLKFSQAVVGRLKPELRVQCTCSFDITVWVGLLPRSVGSFVTEHLISIQITDFYCLCLDPKKAKVSKGDECVTNYMEGLDCGDTKHIGGAVVYSHRTELNSYYNTSVECKITFKVENDGWKIMLRIIQLDIPDLNHKGLCNDALYIFDDSTTLTKMQPMNKSVPSRQCWFREVVETWHKIVQDPASCSEYLEFYCNKTIDQKIRSVLTSWSSPPYTSRYSYCFLIRVDTRNKVNNGLCGKIIPPTLYSTGPFLTVHFSIVPGCNSWLFVIQGDIVKLTSHLQVQIVYDMILIAKTVYYVLIDEKIENTITTVLKTPGLIASICSILYSQHQRSQVVVLVNSYNIKNCFSKEKKINIGILISDEKKPTGLGFKFIVTAYSDEFCHSLSKISNTLLLVNCLCLLLTFTCKIPRNADVITNRC</sequence>
<evidence type="ECO:0000313" key="1">
    <source>
        <dbReference type="EMBL" id="KAJ8303089.1"/>
    </source>
</evidence>
<proteinExistence type="predicted"/>
<reference evidence="1 2" key="1">
    <citation type="submission" date="2022-12" db="EMBL/GenBank/DDBJ databases">
        <title>Chromosome-level genome of Tegillarca granosa.</title>
        <authorList>
            <person name="Kim J."/>
        </authorList>
    </citation>
    <scope>NUCLEOTIDE SEQUENCE [LARGE SCALE GENOMIC DNA]</scope>
    <source>
        <strain evidence="1">Teg-2019</strain>
        <tissue evidence="1">Adductor muscle</tissue>
    </source>
</reference>
<evidence type="ECO:0000313" key="2">
    <source>
        <dbReference type="Proteomes" id="UP001217089"/>
    </source>
</evidence>
<dbReference type="EMBL" id="JARBDR010000917">
    <property type="protein sequence ID" value="KAJ8303089.1"/>
    <property type="molecule type" value="Genomic_DNA"/>
</dbReference>
<organism evidence="1 2">
    <name type="scientific">Tegillarca granosa</name>
    <name type="common">Malaysian cockle</name>
    <name type="synonym">Anadara granosa</name>
    <dbReference type="NCBI Taxonomy" id="220873"/>
    <lineage>
        <taxon>Eukaryota</taxon>
        <taxon>Metazoa</taxon>
        <taxon>Spiralia</taxon>
        <taxon>Lophotrochozoa</taxon>
        <taxon>Mollusca</taxon>
        <taxon>Bivalvia</taxon>
        <taxon>Autobranchia</taxon>
        <taxon>Pteriomorphia</taxon>
        <taxon>Arcoida</taxon>
        <taxon>Arcoidea</taxon>
        <taxon>Arcidae</taxon>
        <taxon>Tegillarca</taxon>
    </lineage>
</organism>
<dbReference type="InterPro" id="IPR035914">
    <property type="entry name" value="Sperma_CUB_dom_sf"/>
</dbReference>